<sequence>MGTADLWESTPTNFTMGGSMMDLTGYEVPRVLVTCRRRQIFNDENENDENVPLYYQINNDLSIPFGREEFCLVTGLRFGVQNWAEYDTKKRIPFRRRVFPSYLDGQPITGIDIENMIDDQSFAQLYDDDAVGLCCLGILQLVILGVESKRVVPDWMLRLANDRIAWDKYPWGSYVWPTLYSQIRNAIVKRWSPLYVDEPTNEDDSKKYSICGYTWAFKTWILESYRVTATTFFDRYNRYPRVAAWNKKKGRFLGPMAIRFFEGNMPAARLTPDDNEARSDWWISSKAYFDGLIGEVERVPFDLSRQNMYEIPSDIYREFNEQKIEIERNKEEVDKIKEEMRLFKEKMNDQPVRQENKEPIIADEHYGLSDFSQFHSMQGGPSSFQGHLNSSYFNMGTPPYFQTPMSSQPGPSVWRTQIPPQSATQYWQPGTSSQRSSYQSFGRVTSHMGWQNLQTTIETHDDVDANHQGKKANFSPLNLGGAFEDDNVEENNLTFLGSQFTGNFLMYENVDPSKDFLNAPHEIYLDCYMRGYIVPVSFWQQLVPHFCRPDMHRLPYDTPIGWLSGEVFMPIHVAGNHWATGVIHFPSDRFFVFDSMYNEQSKNLLSRLIECWTPVVNNILADRGCLNEARPGHNFQYSYNDGLGIDIHQQTNYSDCGIITCWLISRLCTDTKPIVRGNPQHFFERMRNEMCEDLYMCRCEDTRECGYD</sequence>
<dbReference type="InterPro" id="IPR038765">
    <property type="entry name" value="Papain-like_cys_pep_sf"/>
</dbReference>
<dbReference type="Pfam" id="PF02902">
    <property type="entry name" value="Peptidase_C48"/>
    <property type="match status" value="1"/>
</dbReference>
<dbReference type="PANTHER" id="PTHR48449:SF1">
    <property type="entry name" value="DUF1985 DOMAIN-CONTAINING PROTEIN"/>
    <property type="match status" value="1"/>
</dbReference>
<organism evidence="6 7">
    <name type="scientific">Tanacetum coccineum</name>
    <dbReference type="NCBI Taxonomy" id="301880"/>
    <lineage>
        <taxon>Eukaryota</taxon>
        <taxon>Viridiplantae</taxon>
        <taxon>Streptophyta</taxon>
        <taxon>Embryophyta</taxon>
        <taxon>Tracheophyta</taxon>
        <taxon>Spermatophyta</taxon>
        <taxon>Magnoliopsida</taxon>
        <taxon>eudicotyledons</taxon>
        <taxon>Gunneridae</taxon>
        <taxon>Pentapetalae</taxon>
        <taxon>asterids</taxon>
        <taxon>campanulids</taxon>
        <taxon>Asterales</taxon>
        <taxon>Asteraceae</taxon>
        <taxon>Asteroideae</taxon>
        <taxon>Anthemideae</taxon>
        <taxon>Anthemidinae</taxon>
        <taxon>Tanacetum</taxon>
    </lineage>
</organism>
<proteinExistence type="inferred from homology"/>
<dbReference type="EMBL" id="BQNB010009945">
    <property type="protein sequence ID" value="GJS70613.1"/>
    <property type="molecule type" value="Genomic_DNA"/>
</dbReference>
<name>A0ABQ4Y0F1_9ASTR</name>
<dbReference type="InterPro" id="IPR003653">
    <property type="entry name" value="Peptidase_C48_C"/>
</dbReference>
<dbReference type="InterPro" id="IPR015410">
    <property type="entry name" value="DUF1985"/>
</dbReference>
<evidence type="ECO:0000256" key="3">
    <source>
        <dbReference type="ARBA" id="ARBA00022801"/>
    </source>
</evidence>
<feature type="coiled-coil region" evidence="4">
    <location>
        <begin position="316"/>
        <end position="346"/>
    </location>
</feature>
<keyword evidence="2" id="KW-0645">Protease</keyword>
<reference evidence="6" key="1">
    <citation type="journal article" date="2022" name="Int. J. Mol. Sci.">
        <title>Draft Genome of Tanacetum Coccineum: Genomic Comparison of Closely Related Tanacetum-Family Plants.</title>
        <authorList>
            <person name="Yamashiro T."/>
            <person name="Shiraishi A."/>
            <person name="Nakayama K."/>
            <person name="Satake H."/>
        </authorList>
    </citation>
    <scope>NUCLEOTIDE SEQUENCE</scope>
</reference>
<dbReference type="Proteomes" id="UP001151760">
    <property type="component" value="Unassembled WGS sequence"/>
</dbReference>
<reference evidence="6" key="2">
    <citation type="submission" date="2022-01" db="EMBL/GenBank/DDBJ databases">
        <authorList>
            <person name="Yamashiro T."/>
            <person name="Shiraishi A."/>
            <person name="Satake H."/>
            <person name="Nakayama K."/>
        </authorList>
    </citation>
    <scope>NUCLEOTIDE SEQUENCE</scope>
</reference>
<dbReference type="Pfam" id="PF09331">
    <property type="entry name" value="DUF1985"/>
    <property type="match status" value="1"/>
</dbReference>
<evidence type="ECO:0000256" key="1">
    <source>
        <dbReference type="ARBA" id="ARBA00005234"/>
    </source>
</evidence>
<protein>
    <submittedName>
        <fullName evidence="6">Phospholipase-like protein</fullName>
    </submittedName>
</protein>
<accession>A0ABQ4Y0F1</accession>
<keyword evidence="3" id="KW-0378">Hydrolase</keyword>
<keyword evidence="7" id="KW-1185">Reference proteome</keyword>
<dbReference type="SUPFAM" id="SSF54001">
    <property type="entry name" value="Cysteine proteinases"/>
    <property type="match status" value="1"/>
</dbReference>
<comment type="similarity">
    <text evidence="1">Belongs to the peptidase C48 family.</text>
</comment>
<evidence type="ECO:0000256" key="2">
    <source>
        <dbReference type="ARBA" id="ARBA00022670"/>
    </source>
</evidence>
<evidence type="ECO:0000259" key="5">
    <source>
        <dbReference type="PROSITE" id="PS50600"/>
    </source>
</evidence>
<evidence type="ECO:0000313" key="6">
    <source>
        <dbReference type="EMBL" id="GJS70613.1"/>
    </source>
</evidence>
<dbReference type="Gene3D" id="3.40.395.10">
    <property type="entry name" value="Adenoviral Proteinase, Chain A"/>
    <property type="match status" value="1"/>
</dbReference>
<evidence type="ECO:0000313" key="7">
    <source>
        <dbReference type="Proteomes" id="UP001151760"/>
    </source>
</evidence>
<evidence type="ECO:0000256" key="4">
    <source>
        <dbReference type="SAM" id="Coils"/>
    </source>
</evidence>
<feature type="domain" description="Ubiquitin-like protease family profile" evidence="5">
    <location>
        <begin position="456"/>
        <end position="667"/>
    </location>
</feature>
<keyword evidence="4" id="KW-0175">Coiled coil</keyword>
<dbReference type="PANTHER" id="PTHR48449">
    <property type="entry name" value="DUF1985 DOMAIN-CONTAINING PROTEIN"/>
    <property type="match status" value="1"/>
</dbReference>
<comment type="caution">
    <text evidence="6">The sequence shown here is derived from an EMBL/GenBank/DDBJ whole genome shotgun (WGS) entry which is preliminary data.</text>
</comment>
<dbReference type="PROSITE" id="PS50600">
    <property type="entry name" value="ULP_PROTEASE"/>
    <property type="match status" value="1"/>
</dbReference>
<gene>
    <name evidence="6" type="ORF">Tco_0703454</name>
</gene>